<dbReference type="InterPro" id="IPR001387">
    <property type="entry name" value="Cro/C1-type_HTH"/>
</dbReference>
<dbReference type="Proteomes" id="UP000004206">
    <property type="component" value="Unassembled WGS sequence"/>
</dbReference>
<keyword evidence="3" id="KW-1185">Reference proteome</keyword>
<sequence>MSAYENGKNNPIIDVLIDIADKCKVSLDWLAGRSDYTLSLSSMRDFVLFMYELSMKKKSYLK</sequence>
<dbReference type="CDD" id="cd00093">
    <property type="entry name" value="HTH_XRE"/>
    <property type="match status" value="1"/>
</dbReference>
<dbReference type="GeneID" id="88505039"/>
<dbReference type="AlphaFoldDB" id="D3MT71"/>
<gene>
    <name evidence="2" type="ORF">HMPREF0631_1091</name>
</gene>
<dbReference type="GO" id="GO:0003677">
    <property type="term" value="F:DNA binding"/>
    <property type="evidence" value="ECO:0007669"/>
    <property type="project" value="InterPro"/>
</dbReference>
<dbReference type="SUPFAM" id="SSF47413">
    <property type="entry name" value="lambda repressor-like DNA-binding domains"/>
    <property type="match status" value="1"/>
</dbReference>
<dbReference type="InterPro" id="IPR010982">
    <property type="entry name" value="Lambda_DNA-bd_dom_sf"/>
</dbReference>
<protein>
    <recommendedName>
        <fullName evidence="1">HTH cro/C1-type domain-containing protein</fullName>
    </recommendedName>
</protein>
<feature type="domain" description="HTH cro/C1-type" evidence="1">
    <location>
        <begin position="2"/>
        <end position="30"/>
    </location>
</feature>
<comment type="caution">
    <text evidence="2">The sequence shown here is derived from an EMBL/GenBank/DDBJ whole genome shotgun (WGS) entry which is preliminary data.</text>
</comment>
<dbReference type="RefSeq" id="WP_002844100.1">
    <property type="nucleotide sequence ID" value="NZ_ADJN01000057.1"/>
</dbReference>
<accession>D3MT71</accession>
<evidence type="ECO:0000259" key="1">
    <source>
        <dbReference type="PROSITE" id="PS50943"/>
    </source>
</evidence>
<name>D3MT71_9FIRM</name>
<evidence type="ECO:0000313" key="3">
    <source>
        <dbReference type="Proteomes" id="UP000004206"/>
    </source>
</evidence>
<dbReference type="PROSITE" id="PS50943">
    <property type="entry name" value="HTH_CROC1"/>
    <property type="match status" value="1"/>
</dbReference>
<reference evidence="2 3" key="1">
    <citation type="submission" date="2010-01" db="EMBL/GenBank/DDBJ databases">
        <authorList>
            <person name="Dodson R."/>
            <person name="Madupu R."/>
            <person name="Durkin A.S."/>
            <person name="Torralba M."/>
            <person name="Methe B."/>
            <person name="Sutton G.G."/>
            <person name="Strausberg R.L."/>
            <person name="Nelson K.E."/>
        </authorList>
    </citation>
    <scope>NUCLEOTIDE SEQUENCE [LARGE SCALE GENOMIC DNA]</scope>
    <source>
        <strain evidence="2 3">653-L</strain>
    </source>
</reference>
<dbReference type="EMBL" id="ADJN01000057">
    <property type="protein sequence ID" value="EFD04738.1"/>
    <property type="molecule type" value="Genomic_DNA"/>
</dbReference>
<organism evidence="2 3">
    <name type="scientific">Peptostreptococcus anaerobius 653-L</name>
    <dbReference type="NCBI Taxonomy" id="596329"/>
    <lineage>
        <taxon>Bacteria</taxon>
        <taxon>Bacillati</taxon>
        <taxon>Bacillota</taxon>
        <taxon>Clostridia</taxon>
        <taxon>Peptostreptococcales</taxon>
        <taxon>Peptostreptococcaceae</taxon>
        <taxon>Peptostreptococcus</taxon>
    </lineage>
</organism>
<evidence type="ECO:0000313" key="2">
    <source>
        <dbReference type="EMBL" id="EFD04738.1"/>
    </source>
</evidence>
<proteinExistence type="predicted"/>
<dbReference type="Gene3D" id="1.10.260.40">
    <property type="entry name" value="lambda repressor-like DNA-binding domains"/>
    <property type="match status" value="1"/>
</dbReference>
<dbReference type="Pfam" id="PF01381">
    <property type="entry name" value="HTH_3"/>
    <property type="match status" value="1"/>
</dbReference>